<dbReference type="Proteomes" id="UP001190700">
    <property type="component" value="Unassembled WGS sequence"/>
</dbReference>
<keyword evidence="1" id="KW-1133">Transmembrane helix</keyword>
<dbReference type="InterPro" id="IPR029052">
    <property type="entry name" value="Metallo-depent_PP-like"/>
</dbReference>
<dbReference type="InterPro" id="IPR004843">
    <property type="entry name" value="Calcineurin-like_PHP"/>
</dbReference>
<organism evidence="3 4">
    <name type="scientific">Cymbomonas tetramitiformis</name>
    <dbReference type="NCBI Taxonomy" id="36881"/>
    <lineage>
        <taxon>Eukaryota</taxon>
        <taxon>Viridiplantae</taxon>
        <taxon>Chlorophyta</taxon>
        <taxon>Pyramimonadophyceae</taxon>
        <taxon>Pyramimonadales</taxon>
        <taxon>Pyramimonadaceae</taxon>
        <taxon>Cymbomonas</taxon>
    </lineage>
</organism>
<keyword evidence="4" id="KW-1185">Reference proteome</keyword>
<feature type="domain" description="Calcineurin-like phosphoesterase" evidence="2">
    <location>
        <begin position="72"/>
        <end position="212"/>
    </location>
</feature>
<comment type="caution">
    <text evidence="3">The sequence shown here is derived from an EMBL/GenBank/DDBJ whole genome shotgun (WGS) entry which is preliminary data.</text>
</comment>
<feature type="transmembrane region" description="Helical" evidence="1">
    <location>
        <begin position="510"/>
        <end position="537"/>
    </location>
</feature>
<feature type="transmembrane region" description="Helical" evidence="1">
    <location>
        <begin position="316"/>
        <end position="336"/>
    </location>
</feature>
<reference evidence="3 4" key="1">
    <citation type="journal article" date="2015" name="Genome Biol. Evol.">
        <title>Comparative Genomics of a Bacterivorous Green Alga Reveals Evolutionary Causalities and Consequences of Phago-Mixotrophic Mode of Nutrition.</title>
        <authorList>
            <person name="Burns J.A."/>
            <person name="Paasch A."/>
            <person name="Narechania A."/>
            <person name="Kim E."/>
        </authorList>
    </citation>
    <scope>NUCLEOTIDE SEQUENCE [LARGE SCALE GENOMIC DNA]</scope>
    <source>
        <strain evidence="3 4">PLY_AMNH</strain>
    </source>
</reference>
<evidence type="ECO:0000256" key="1">
    <source>
        <dbReference type="SAM" id="Phobius"/>
    </source>
</evidence>
<dbReference type="SUPFAM" id="SSF56300">
    <property type="entry name" value="Metallo-dependent phosphatases"/>
    <property type="match status" value="1"/>
</dbReference>
<dbReference type="Gene3D" id="3.60.21.10">
    <property type="match status" value="1"/>
</dbReference>
<feature type="transmembrane region" description="Helical" evidence="1">
    <location>
        <begin position="370"/>
        <end position="388"/>
    </location>
</feature>
<name>A0AAE0FN22_9CHLO</name>
<dbReference type="PANTHER" id="PTHR34211">
    <property type="entry name" value="CALCINEURIN-LIKE METALLO-PHOSPHOESTERASE SUPERFAMILY PROTEIN"/>
    <property type="match status" value="1"/>
</dbReference>
<keyword evidence="1" id="KW-0812">Transmembrane</keyword>
<feature type="transmembrane region" description="Helical" evidence="1">
    <location>
        <begin position="400"/>
        <end position="425"/>
    </location>
</feature>
<proteinExistence type="predicted"/>
<evidence type="ECO:0000313" key="3">
    <source>
        <dbReference type="EMBL" id="KAK3262485.1"/>
    </source>
</evidence>
<accession>A0AAE0FN22</accession>
<gene>
    <name evidence="3" type="ORF">CYMTET_28662</name>
</gene>
<feature type="non-terminal residue" evidence="3">
    <location>
        <position position="1"/>
    </location>
</feature>
<dbReference type="AlphaFoldDB" id="A0AAE0FN22"/>
<dbReference type="GO" id="GO:0016787">
    <property type="term" value="F:hydrolase activity"/>
    <property type="evidence" value="ECO:0007669"/>
    <property type="project" value="InterPro"/>
</dbReference>
<keyword evidence="1" id="KW-0472">Membrane</keyword>
<sequence length="646" mass="72179">WAWNPDCSTLQDLVELPRSQVAVLGGDLAYPNPSYESYESRLFRPFEDAFPPPPWYSSAYVAVNKPDLPPGMDSLKSYSGPQCFAIPGNHDWFDGLDTFLRKICHKGWLGGWLLPQQNSYFALALPHGWWVFALDLALPEDIDMHQLKYFSKVAKERVGPDDAVIIVTHQPMWLQYWYFNPEKVERPDCNLMYLIRHKLGARARVWLAGDLHFYLRHTAARFPPCAHPGSPNTPKGVPYFNRSQSFFHPSRGPAPLPEHLVVCGGGGAFLHPTHAFETFKHAARGKPYECSAAFPSFQTSRMLAYFLLPLFREHNWRFDFIGGILYFLLSCSLFPVCNLTEQFTAGSVLGNLAVLPGIYYQMVLRAFSEGALSPLCFLGLIGAAVAFVGEPHKLSSGHRVLLGTVHAAAHTAMALVLMLVLELFLDLCVANKVLGRAGIGGLWNATLAKQQGSIADLAGIASWLEYWTFGVYPHVVKYICTVFDLPEVMAATRQTICTAGWAAVPRSESILYNVAVLVYYWVLCTPVVSWIFGVYLYHCINWLSVHFDEAFCALRIPHYKSFLRLRVTPRGALEVFAIGVRKVPRKWVHSAQSGKKAAYTSPSKWVPAAGQPGQEGACEEAELVDYFRVEKLLANPPSTPSKAECN</sequence>
<dbReference type="PANTHER" id="PTHR34211:SF3">
    <property type="entry name" value="CALCINEURIN-LIKE METALLO-PHOSPHOESTERASE SUPERFAMILY PROTEIN"/>
    <property type="match status" value="1"/>
</dbReference>
<evidence type="ECO:0000259" key="2">
    <source>
        <dbReference type="Pfam" id="PF00149"/>
    </source>
</evidence>
<dbReference type="Pfam" id="PF00149">
    <property type="entry name" value="Metallophos"/>
    <property type="match status" value="1"/>
</dbReference>
<evidence type="ECO:0000313" key="4">
    <source>
        <dbReference type="Proteomes" id="UP001190700"/>
    </source>
</evidence>
<protein>
    <recommendedName>
        <fullName evidence="2">Calcineurin-like phosphoesterase domain-containing protein</fullName>
    </recommendedName>
</protein>
<dbReference type="EMBL" id="LGRX02016156">
    <property type="protein sequence ID" value="KAK3262485.1"/>
    <property type="molecule type" value="Genomic_DNA"/>
</dbReference>